<dbReference type="InterPro" id="IPR038619">
    <property type="entry name" value="MraZ_sf"/>
</dbReference>
<dbReference type="HAMAP" id="MF_01008">
    <property type="entry name" value="MraZ"/>
    <property type="match status" value="1"/>
</dbReference>
<dbReference type="SUPFAM" id="SSF89447">
    <property type="entry name" value="AbrB/MazE/MraZ-like"/>
    <property type="match status" value="1"/>
</dbReference>
<comment type="subcellular location">
    <subcellularLocation>
        <location evidence="7">Cytoplasm</location>
        <location evidence="7">Nucleoid</location>
    </subcellularLocation>
</comment>
<evidence type="ECO:0000256" key="3">
    <source>
        <dbReference type="ARBA" id="ARBA00022737"/>
    </source>
</evidence>
<dbReference type="STRING" id="1577474.GA0111570_101428"/>
<comment type="similarity">
    <text evidence="7">Belongs to the MraZ family.</text>
</comment>
<proteinExistence type="inferred from homology"/>
<dbReference type="PANTHER" id="PTHR34701">
    <property type="entry name" value="TRANSCRIPTIONAL REGULATOR MRAZ"/>
    <property type="match status" value="1"/>
</dbReference>
<dbReference type="OrthoDB" id="9807753at2"/>
<keyword evidence="6 7" id="KW-0804">Transcription</keyword>
<sequence>MFLGTYTPKLDEKGRFVLPAKFREELQEGIVVARSQDRCLTIETIEAFTARTKELAEAPMTVRQVREYQRMLAATAFDQVPDKQGRVTIPPNLRSYAGLDKEIVVTGVINRLEIWDAAAWDEYSAEHESAFAEMNEDVFPTV</sequence>
<accession>A0A1G6GE93</accession>
<dbReference type="GO" id="GO:2000143">
    <property type="term" value="P:negative regulation of DNA-templated transcription initiation"/>
    <property type="evidence" value="ECO:0007669"/>
    <property type="project" value="TreeGrafter"/>
</dbReference>
<keyword evidence="2 7" id="KW-0963">Cytoplasm</keyword>
<keyword evidence="3" id="KW-0677">Repeat</keyword>
<evidence type="ECO:0000313" key="10">
    <source>
        <dbReference type="Proteomes" id="UP000199086"/>
    </source>
</evidence>
<comment type="subunit">
    <text evidence="7">Forms oligomers.</text>
</comment>
<dbReference type="InterPro" id="IPR037914">
    <property type="entry name" value="SpoVT-AbrB_sf"/>
</dbReference>
<dbReference type="PROSITE" id="PS51740">
    <property type="entry name" value="SPOVT_ABRB"/>
    <property type="match status" value="2"/>
</dbReference>
<evidence type="ECO:0000256" key="2">
    <source>
        <dbReference type="ARBA" id="ARBA00022490"/>
    </source>
</evidence>
<reference evidence="9 10" key="1">
    <citation type="submission" date="2016-06" db="EMBL/GenBank/DDBJ databases">
        <authorList>
            <person name="Olsen C.W."/>
            <person name="Carey S."/>
            <person name="Hinshaw L."/>
            <person name="Karasin A.I."/>
        </authorList>
    </citation>
    <scope>NUCLEOTIDE SEQUENCE [LARGE SCALE GENOMIC DNA]</scope>
    <source>
        <strain evidence="9 10">LZ-22</strain>
    </source>
</reference>
<dbReference type="PANTHER" id="PTHR34701:SF1">
    <property type="entry name" value="TRANSCRIPTIONAL REGULATOR MRAZ"/>
    <property type="match status" value="1"/>
</dbReference>
<dbReference type="CDD" id="cd16321">
    <property type="entry name" value="MraZ_C"/>
    <property type="match status" value="1"/>
</dbReference>
<dbReference type="InterPro" id="IPR035644">
    <property type="entry name" value="MraZ_C"/>
</dbReference>
<keyword evidence="4 7" id="KW-0805">Transcription regulation</keyword>
<evidence type="ECO:0000256" key="7">
    <source>
        <dbReference type="HAMAP-Rule" id="MF_01008"/>
    </source>
</evidence>
<gene>
    <name evidence="7" type="primary">mraZ</name>
    <name evidence="9" type="ORF">GA0111570_101428</name>
</gene>
<dbReference type="GO" id="GO:0005737">
    <property type="term" value="C:cytoplasm"/>
    <property type="evidence" value="ECO:0007669"/>
    <property type="project" value="UniProtKB-UniRule"/>
</dbReference>
<keyword evidence="5 7" id="KW-0238">DNA-binding</keyword>
<evidence type="ECO:0000256" key="4">
    <source>
        <dbReference type="ARBA" id="ARBA00023015"/>
    </source>
</evidence>
<feature type="domain" description="SpoVT-AbrB" evidence="8">
    <location>
        <begin position="5"/>
        <end position="47"/>
    </location>
</feature>
<dbReference type="GO" id="GO:0000976">
    <property type="term" value="F:transcription cis-regulatory region binding"/>
    <property type="evidence" value="ECO:0007669"/>
    <property type="project" value="TreeGrafter"/>
</dbReference>
<evidence type="ECO:0000256" key="6">
    <source>
        <dbReference type="ARBA" id="ARBA00023163"/>
    </source>
</evidence>
<dbReference type="Pfam" id="PF02381">
    <property type="entry name" value="MraZ"/>
    <property type="match status" value="2"/>
</dbReference>
<protein>
    <recommendedName>
        <fullName evidence="1 7">Transcriptional regulator MraZ</fullName>
    </recommendedName>
</protein>
<evidence type="ECO:0000313" key="9">
    <source>
        <dbReference type="EMBL" id="SDB80153.1"/>
    </source>
</evidence>
<dbReference type="InterPro" id="IPR035642">
    <property type="entry name" value="MraZ_N"/>
</dbReference>
<dbReference type="InterPro" id="IPR003444">
    <property type="entry name" value="MraZ"/>
</dbReference>
<evidence type="ECO:0000259" key="8">
    <source>
        <dbReference type="PROSITE" id="PS51740"/>
    </source>
</evidence>
<keyword evidence="10" id="KW-1185">Reference proteome</keyword>
<organism evidence="9 10">
    <name type="scientific">Raineyella antarctica</name>
    <dbReference type="NCBI Taxonomy" id="1577474"/>
    <lineage>
        <taxon>Bacteria</taxon>
        <taxon>Bacillati</taxon>
        <taxon>Actinomycetota</taxon>
        <taxon>Actinomycetes</taxon>
        <taxon>Propionibacteriales</taxon>
        <taxon>Propionibacteriaceae</taxon>
        <taxon>Raineyella</taxon>
    </lineage>
</organism>
<dbReference type="NCBIfam" id="TIGR00242">
    <property type="entry name" value="division/cell wall cluster transcriptional repressor MraZ"/>
    <property type="match status" value="1"/>
</dbReference>
<evidence type="ECO:0000256" key="5">
    <source>
        <dbReference type="ARBA" id="ARBA00023125"/>
    </source>
</evidence>
<dbReference type="Proteomes" id="UP000199086">
    <property type="component" value="Unassembled WGS sequence"/>
</dbReference>
<evidence type="ECO:0000256" key="1">
    <source>
        <dbReference type="ARBA" id="ARBA00013860"/>
    </source>
</evidence>
<dbReference type="InterPro" id="IPR020603">
    <property type="entry name" value="MraZ_dom"/>
</dbReference>
<dbReference type="RefSeq" id="WP_092606045.1">
    <property type="nucleotide sequence ID" value="NZ_FMYF01000001.1"/>
</dbReference>
<dbReference type="Gene3D" id="3.40.1550.20">
    <property type="entry name" value="Transcriptional regulator MraZ domain"/>
    <property type="match status" value="1"/>
</dbReference>
<dbReference type="CDD" id="cd16320">
    <property type="entry name" value="MraZ_N"/>
    <property type="match status" value="1"/>
</dbReference>
<dbReference type="AlphaFoldDB" id="A0A1G6GE93"/>
<feature type="domain" description="SpoVT-AbrB" evidence="8">
    <location>
        <begin position="76"/>
        <end position="119"/>
    </location>
</feature>
<dbReference type="EMBL" id="FMYF01000001">
    <property type="protein sequence ID" value="SDB80153.1"/>
    <property type="molecule type" value="Genomic_DNA"/>
</dbReference>
<dbReference type="GO" id="GO:0009295">
    <property type="term" value="C:nucleoid"/>
    <property type="evidence" value="ECO:0007669"/>
    <property type="project" value="UniProtKB-SubCell"/>
</dbReference>
<name>A0A1G6GE93_9ACTN</name>
<dbReference type="GO" id="GO:0003700">
    <property type="term" value="F:DNA-binding transcription factor activity"/>
    <property type="evidence" value="ECO:0007669"/>
    <property type="project" value="UniProtKB-UniRule"/>
</dbReference>
<dbReference type="InterPro" id="IPR007159">
    <property type="entry name" value="SpoVT-AbrB_dom"/>
</dbReference>